<feature type="compositionally biased region" description="Polar residues" evidence="1">
    <location>
        <begin position="24"/>
        <end position="40"/>
    </location>
</feature>
<proteinExistence type="predicted"/>
<evidence type="ECO:0000313" key="2">
    <source>
        <dbReference type="EMBL" id="EGG12887.1"/>
    </source>
</evidence>
<gene>
    <name evidence="2" type="ORF">MELLADRAFT_58814</name>
</gene>
<feature type="region of interest" description="Disordered" evidence="1">
    <location>
        <begin position="1"/>
        <end position="40"/>
    </location>
</feature>
<sequence length="225" mass="25342">MEGAPDYDEDQVQADAVEPEPSVDTLNEDSFGSKYHTSASRKQANRLNGLISKANFVSRRVARSAAWRRHFSRVAKGMNLKVLPLTPGYNATRWNAEFDSLDRLVKARKIVNKLLADDLALLKSKKRRKGSQKPRGYFHEIFFTPNDWNSLEALTNELSHTERTATLESASSNLKSSDNVFQLFKAQGPEVESNEVAAYIKGTHPMSSKDNARETKAVLSWWKAI</sequence>
<dbReference type="EMBL" id="GL883090">
    <property type="protein sequence ID" value="EGG12887.1"/>
    <property type="molecule type" value="Genomic_DNA"/>
</dbReference>
<dbReference type="InParanoid" id="F4R2X2"/>
<dbReference type="Proteomes" id="UP000001072">
    <property type="component" value="Unassembled WGS sequence"/>
</dbReference>
<dbReference type="GeneID" id="18929236"/>
<dbReference type="AlphaFoldDB" id="F4R2X2"/>
<organism evidence="3">
    <name type="scientific">Melampsora larici-populina (strain 98AG31 / pathotype 3-4-7)</name>
    <name type="common">Poplar leaf rust fungus</name>
    <dbReference type="NCBI Taxonomy" id="747676"/>
    <lineage>
        <taxon>Eukaryota</taxon>
        <taxon>Fungi</taxon>
        <taxon>Dikarya</taxon>
        <taxon>Basidiomycota</taxon>
        <taxon>Pucciniomycotina</taxon>
        <taxon>Pucciniomycetes</taxon>
        <taxon>Pucciniales</taxon>
        <taxon>Melampsoraceae</taxon>
        <taxon>Melampsora</taxon>
    </lineage>
</organism>
<evidence type="ECO:0000256" key="1">
    <source>
        <dbReference type="SAM" id="MobiDB-lite"/>
    </source>
</evidence>
<feature type="compositionally biased region" description="Acidic residues" evidence="1">
    <location>
        <begin position="1"/>
        <end position="12"/>
    </location>
</feature>
<name>F4R2X2_MELLP</name>
<accession>F4R2X2</accession>
<protein>
    <submittedName>
        <fullName evidence="2">Uncharacterized protein</fullName>
    </submittedName>
</protein>
<dbReference type="STRING" id="747676.F4R2X2"/>
<dbReference type="OrthoDB" id="10396120at2759"/>
<dbReference type="RefSeq" id="XP_007403825.1">
    <property type="nucleotide sequence ID" value="XM_007403763.1"/>
</dbReference>
<dbReference type="KEGG" id="mlr:MELLADRAFT_58814"/>
<evidence type="ECO:0000313" key="3">
    <source>
        <dbReference type="Proteomes" id="UP000001072"/>
    </source>
</evidence>
<dbReference type="HOGENOM" id="CLU_1230169_0_0_1"/>
<reference evidence="3" key="1">
    <citation type="journal article" date="2011" name="Proc. Natl. Acad. Sci. U.S.A.">
        <title>Obligate biotrophy features unraveled by the genomic analysis of rust fungi.</title>
        <authorList>
            <person name="Duplessis S."/>
            <person name="Cuomo C.A."/>
            <person name="Lin Y.-C."/>
            <person name="Aerts A."/>
            <person name="Tisserant E."/>
            <person name="Veneault-Fourrey C."/>
            <person name="Joly D.L."/>
            <person name="Hacquard S."/>
            <person name="Amselem J."/>
            <person name="Cantarel B.L."/>
            <person name="Chiu R."/>
            <person name="Coutinho P.M."/>
            <person name="Feau N."/>
            <person name="Field M."/>
            <person name="Frey P."/>
            <person name="Gelhaye E."/>
            <person name="Goldberg J."/>
            <person name="Grabherr M.G."/>
            <person name="Kodira C.D."/>
            <person name="Kohler A."/>
            <person name="Kuees U."/>
            <person name="Lindquist E.A."/>
            <person name="Lucas S.M."/>
            <person name="Mago R."/>
            <person name="Mauceli E."/>
            <person name="Morin E."/>
            <person name="Murat C."/>
            <person name="Pangilinan J.L."/>
            <person name="Park R."/>
            <person name="Pearson M."/>
            <person name="Quesneville H."/>
            <person name="Rouhier N."/>
            <person name="Sakthikumar S."/>
            <person name="Salamov A.A."/>
            <person name="Schmutz J."/>
            <person name="Selles B."/>
            <person name="Shapiro H."/>
            <person name="Tanguay P."/>
            <person name="Tuskan G.A."/>
            <person name="Henrissat B."/>
            <person name="Van de Peer Y."/>
            <person name="Rouze P."/>
            <person name="Ellis J.G."/>
            <person name="Dodds P.N."/>
            <person name="Schein J.E."/>
            <person name="Zhong S."/>
            <person name="Hamelin R.C."/>
            <person name="Grigoriev I.V."/>
            <person name="Szabo L.J."/>
            <person name="Martin F."/>
        </authorList>
    </citation>
    <scope>NUCLEOTIDE SEQUENCE [LARGE SCALE GENOMIC DNA]</scope>
    <source>
        <strain evidence="3">98AG31 / pathotype 3-4-7</strain>
    </source>
</reference>
<dbReference type="VEuPathDB" id="FungiDB:MELLADRAFT_58814"/>
<keyword evidence="3" id="KW-1185">Reference proteome</keyword>